<sequence length="71" mass="7888">MQKCCLPLIGGRKNSGSFPACIEVVYGRRSPSEGLLVVSCMPHNIHTQLNLFNKLKRTCILCSSLIQVDRL</sequence>
<organism evidence="1 2">
    <name type="scientific">Trapa incisa</name>
    <dbReference type="NCBI Taxonomy" id="236973"/>
    <lineage>
        <taxon>Eukaryota</taxon>
        <taxon>Viridiplantae</taxon>
        <taxon>Streptophyta</taxon>
        <taxon>Embryophyta</taxon>
        <taxon>Tracheophyta</taxon>
        <taxon>Spermatophyta</taxon>
        <taxon>Magnoliopsida</taxon>
        <taxon>eudicotyledons</taxon>
        <taxon>Gunneridae</taxon>
        <taxon>Pentapetalae</taxon>
        <taxon>rosids</taxon>
        <taxon>malvids</taxon>
        <taxon>Myrtales</taxon>
        <taxon>Lythraceae</taxon>
        <taxon>Trapa</taxon>
    </lineage>
</organism>
<name>A0AAN7JMW8_9MYRT</name>
<evidence type="ECO:0000313" key="1">
    <source>
        <dbReference type="EMBL" id="KAK4750255.1"/>
    </source>
</evidence>
<dbReference type="EMBL" id="JAXIOK010000018">
    <property type="protein sequence ID" value="KAK4750255.1"/>
    <property type="molecule type" value="Genomic_DNA"/>
</dbReference>
<dbReference type="Proteomes" id="UP001345219">
    <property type="component" value="Chromosome 21"/>
</dbReference>
<comment type="caution">
    <text evidence="1">The sequence shown here is derived from an EMBL/GenBank/DDBJ whole genome shotgun (WGS) entry which is preliminary data.</text>
</comment>
<keyword evidence="2" id="KW-1185">Reference proteome</keyword>
<gene>
    <name evidence="1" type="ORF">SAY87_027704</name>
</gene>
<dbReference type="AlphaFoldDB" id="A0AAN7JMW8"/>
<reference evidence="1 2" key="1">
    <citation type="journal article" date="2023" name="Hortic Res">
        <title>Pangenome of water caltrop reveals structural variations and asymmetric subgenome divergence after allopolyploidization.</title>
        <authorList>
            <person name="Zhang X."/>
            <person name="Chen Y."/>
            <person name="Wang L."/>
            <person name="Yuan Y."/>
            <person name="Fang M."/>
            <person name="Shi L."/>
            <person name="Lu R."/>
            <person name="Comes H.P."/>
            <person name="Ma Y."/>
            <person name="Chen Y."/>
            <person name="Huang G."/>
            <person name="Zhou Y."/>
            <person name="Zheng Z."/>
            <person name="Qiu Y."/>
        </authorList>
    </citation>
    <scope>NUCLEOTIDE SEQUENCE [LARGE SCALE GENOMIC DNA]</scope>
    <source>
        <tissue evidence="1">Roots</tissue>
    </source>
</reference>
<evidence type="ECO:0000313" key="2">
    <source>
        <dbReference type="Proteomes" id="UP001345219"/>
    </source>
</evidence>
<accession>A0AAN7JMW8</accession>
<protein>
    <submittedName>
        <fullName evidence="1">Uncharacterized protein</fullName>
    </submittedName>
</protein>
<proteinExistence type="predicted"/>